<keyword evidence="2" id="KW-1185">Reference proteome</keyword>
<dbReference type="EMBL" id="LLXI01001031">
    <property type="protein sequence ID" value="PKY51483.1"/>
    <property type="molecule type" value="Genomic_DNA"/>
</dbReference>
<comment type="caution">
    <text evidence="1">The sequence shown here is derived from an EMBL/GenBank/DDBJ whole genome shotgun (WGS) entry which is preliminary data.</text>
</comment>
<dbReference type="Proteomes" id="UP000234323">
    <property type="component" value="Unassembled WGS sequence"/>
</dbReference>
<evidence type="ECO:0000313" key="1">
    <source>
        <dbReference type="EMBL" id="PKY51483.1"/>
    </source>
</evidence>
<gene>
    <name evidence="1" type="ORF">RhiirA4_468547</name>
</gene>
<name>A0A2I1GXY4_9GLOM</name>
<proteinExistence type="predicted"/>
<accession>A0A2I1GXY4</accession>
<reference evidence="1 2" key="1">
    <citation type="submission" date="2015-10" db="EMBL/GenBank/DDBJ databases">
        <title>Genome analyses suggest a sexual origin of heterokaryosis in a supposedly ancient asexual fungus.</title>
        <authorList>
            <person name="Ropars J."/>
            <person name="Sedzielewska K."/>
            <person name="Noel J."/>
            <person name="Charron P."/>
            <person name="Farinelli L."/>
            <person name="Marton T."/>
            <person name="Kruger M."/>
            <person name="Pelin A."/>
            <person name="Brachmann A."/>
            <person name="Corradi N."/>
        </authorList>
    </citation>
    <scope>NUCLEOTIDE SEQUENCE [LARGE SCALE GENOMIC DNA]</scope>
    <source>
        <strain evidence="1 2">A4</strain>
    </source>
</reference>
<organism evidence="1 2">
    <name type="scientific">Rhizophagus irregularis</name>
    <dbReference type="NCBI Taxonomy" id="588596"/>
    <lineage>
        <taxon>Eukaryota</taxon>
        <taxon>Fungi</taxon>
        <taxon>Fungi incertae sedis</taxon>
        <taxon>Mucoromycota</taxon>
        <taxon>Glomeromycotina</taxon>
        <taxon>Glomeromycetes</taxon>
        <taxon>Glomerales</taxon>
        <taxon>Glomeraceae</taxon>
        <taxon>Rhizophagus</taxon>
    </lineage>
</organism>
<sequence>MSWKIWINASIYDIAHDESLALKHLIRCKSVNRPKIKEIIMTFREWPLDLKTYFNSIEKKTELIKTKLIKQIEEINSSSLPENSLLTNEYSDDCCETYENIPEDNVSDRLNIKLLDKSINKVFGLFGSAIKGSSVLQQRYI</sequence>
<evidence type="ECO:0000313" key="2">
    <source>
        <dbReference type="Proteomes" id="UP000234323"/>
    </source>
</evidence>
<dbReference type="AlphaFoldDB" id="A0A2I1GXY4"/>
<protein>
    <submittedName>
        <fullName evidence="1">Uncharacterized protein</fullName>
    </submittedName>
</protein>